<reference evidence="4 5" key="1">
    <citation type="submission" date="2017-06" db="EMBL/GenBank/DDBJ databases">
        <title>A platform for efficient transgenesis in Macrostomum lignano, a flatworm model organism for stem cell research.</title>
        <authorList>
            <person name="Berezikov E."/>
        </authorList>
    </citation>
    <scope>NUCLEOTIDE SEQUENCE [LARGE SCALE GENOMIC DNA]</scope>
    <source>
        <strain evidence="4">DV1</strain>
        <tissue evidence="4">Whole organism</tissue>
    </source>
</reference>
<dbReference type="GO" id="GO:0070131">
    <property type="term" value="P:positive regulation of mitochondrial translation"/>
    <property type="evidence" value="ECO:0007669"/>
    <property type="project" value="TreeGrafter"/>
</dbReference>
<evidence type="ECO:0000313" key="4">
    <source>
        <dbReference type="EMBL" id="PAA47618.1"/>
    </source>
</evidence>
<dbReference type="GO" id="GO:0019843">
    <property type="term" value="F:rRNA binding"/>
    <property type="evidence" value="ECO:0007669"/>
    <property type="project" value="TreeGrafter"/>
</dbReference>
<evidence type="ECO:0000256" key="1">
    <source>
        <dbReference type="ARBA" id="ARBA00022737"/>
    </source>
</evidence>
<dbReference type="EMBL" id="NIVC01004389">
    <property type="protein sequence ID" value="PAA47618.1"/>
    <property type="molecule type" value="Genomic_DNA"/>
</dbReference>
<comment type="caution">
    <text evidence="4">The sequence shown here is derived from an EMBL/GenBank/DDBJ whole genome shotgun (WGS) entry which is preliminary data.</text>
</comment>
<feature type="repeat" description="RCC1" evidence="2">
    <location>
        <begin position="427"/>
        <end position="476"/>
    </location>
</feature>
<dbReference type="SUPFAM" id="SSF50985">
    <property type="entry name" value="RCC1/BLIP-II"/>
    <property type="match status" value="1"/>
</dbReference>
<feature type="non-terminal residue" evidence="4">
    <location>
        <position position="1"/>
    </location>
</feature>
<dbReference type="OrthoDB" id="70707at2759"/>
<dbReference type="InterPro" id="IPR000408">
    <property type="entry name" value="Reg_chr_condens"/>
</dbReference>
<evidence type="ECO:0000256" key="2">
    <source>
        <dbReference type="PROSITE-ProRule" id="PRU00235"/>
    </source>
</evidence>
<gene>
    <name evidence="4" type="ORF">BOX15_Mlig031987g2</name>
</gene>
<accession>A0A267DE94</accession>
<feature type="repeat" description="RCC1" evidence="2">
    <location>
        <begin position="369"/>
        <end position="426"/>
    </location>
</feature>
<dbReference type="InterPro" id="IPR009091">
    <property type="entry name" value="RCC1/BLIP-II"/>
</dbReference>
<dbReference type="GO" id="GO:0005085">
    <property type="term" value="F:guanyl-nucleotide exchange factor activity"/>
    <property type="evidence" value="ECO:0007669"/>
    <property type="project" value="TreeGrafter"/>
</dbReference>
<dbReference type="PANTHER" id="PTHR46337:SF1">
    <property type="entry name" value="RCC1-LIKE G EXCHANGING FACTOR-LIKE PROTEIN"/>
    <property type="match status" value="1"/>
</dbReference>
<keyword evidence="5" id="KW-1185">Reference proteome</keyword>
<sequence length="478" mass="50676">FHCSGSGGAIARCLRQALASNHPRRCKSIVRRRIERATTEFDLTAGRRSTSARQRLYACGWPVTGALGIARFAQPTPGRPLREQVLAPARLAELSSRGLSVVDGAAGYGFTLLACRRGANRGILMACGANNDGQLGPLQTRVSDGADPAQDILLSSSLNSSSSGVARHRLVLRPTQVRLPVHPAELASGRYRLLRLSAGRAHSLLVTSHGAYAFGNNAFGQCGRPAGGESAAVARLALPCPPESVQRLVCGQDSTYLLTADGRVYSCGLGADGQLGLGGFDNSDRFQLVDVGAPVADLACRADTVLALGEDGCVYGWGNSEYGQLGTDALQVDRPIRLDHVMHSVLSANQQVDRVAAAGSMCALLTRCGRVWVWGYGRLGLGPDVTQLAEPRPIPDGLFGRTQLAKDVRIVQLDAGMYHFAAVTNSGSLYTWGDQRSGSLGLGHDDNQCFPLQVSLACRVQWTRCGVDHTIICGTAFA</sequence>
<dbReference type="STRING" id="282301.A0A267DE94"/>
<dbReference type="PRINTS" id="PR00633">
    <property type="entry name" value="RCCNDNSATION"/>
</dbReference>
<name>A0A267DE94_9PLAT</name>
<organism evidence="4 5">
    <name type="scientific">Macrostomum lignano</name>
    <dbReference type="NCBI Taxonomy" id="282301"/>
    <lineage>
        <taxon>Eukaryota</taxon>
        <taxon>Metazoa</taxon>
        <taxon>Spiralia</taxon>
        <taxon>Lophotrochozoa</taxon>
        <taxon>Platyhelminthes</taxon>
        <taxon>Rhabditophora</taxon>
        <taxon>Macrostomorpha</taxon>
        <taxon>Macrostomida</taxon>
        <taxon>Macrostomidae</taxon>
        <taxon>Macrostomum</taxon>
    </lineage>
</organism>
<evidence type="ECO:0000313" key="5">
    <source>
        <dbReference type="Proteomes" id="UP000215902"/>
    </source>
</evidence>
<evidence type="ECO:0000259" key="3">
    <source>
        <dbReference type="Pfam" id="PF25390"/>
    </source>
</evidence>
<protein>
    <recommendedName>
        <fullName evidence="3">RCC1-like domain-containing protein</fullName>
    </recommendedName>
</protein>
<dbReference type="Gene3D" id="2.130.10.30">
    <property type="entry name" value="Regulator of chromosome condensation 1/beta-lactamase-inhibitor protein II"/>
    <property type="match status" value="2"/>
</dbReference>
<keyword evidence="1" id="KW-0677">Repeat</keyword>
<proteinExistence type="predicted"/>
<feature type="repeat" description="RCC1" evidence="2">
    <location>
        <begin position="262"/>
        <end position="311"/>
    </location>
</feature>
<dbReference type="GO" id="GO:0005743">
    <property type="term" value="C:mitochondrial inner membrane"/>
    <property type="evidence" value="ECO:0007669"/>
    <property type="project" value="TreeGrafter"/>
</dbReference>
<dbReference type="InterPro" id="IPR053035">
    <property type="entry name" value="Mitochondrial_GEF_domain"/>
</dbReference>
<dbReference type="Pfam" id="PF25390">
    <property type="entry name" value="WD40_RLD"/>
    <property type="match status" value="1"/>
</dbReference>
<feature type="domain" description="RCC1-like" evidence="3">
    <location>
        <begin position="56"/>
        <end position="472"/>
    </location>
</feature>
<dbReference type="AlphaFoldDB" id="A0A267DE94"/>
<dbReference type="Proteomes" id="UP000215902">
    <property type="component" value="Unassembled WGS sequence"/>
</dbReference>
<dbReference type="PROSITE" id="PS50012">
    <property type="entry name" value="RCC1_3"/>
    <property type="match status" value="4"/>
</dbReference>
<dbReference type="InterPro" id="IPR058923">
    <property type="entry name" value="RCC1-like_dom"/>
</dbReference>
<feature type="repeat" description="RCC1" evidence="2">
    <location>
        <begin position="312"/>
        <end position="368"/>
    </location>
</feature>
<dbReference type="PANTHER" id="PTHR46337">
    <property type="entry name" value="RCC1-LIKE G EXCHANGING FACTOR-LIKE PROTEIN"/>
    <property type="match status" value="1"/>
</dbReference>